<feature type="transmembrane region" description="Helical" evidence="7">
    <location>
        <begin position="769"/>
        <end position="791"/>
    </location>
</feature>
<dbReference type="InterPro" id="IPR013098">
    <property type="entry name" value="Ig_I-set"/>
</dbReference>
<evidence type="ECO:0000256" key="2">
    <source>
        <dbReference type="ARBA" id="ARBA00022729"/>
    </source>
</evidence>
<dbReference type="FunFam" id="3.80.10.10:FF:001164">
    <property type="entry name" value="GH01279p"/>
    <property type="match status" value="1"/>
</dbReference>
<dbReference type="InParanoid" id="A0A482X9Q2"/>
<reference evidence="10 11" key="1">
    <citation type="journal article" date="2017" name="Gigascience">
        <title>Genome sequence of the small brown planthopper, Laodelphax striatellus.</title>
        <authorList>
            <person name="Zhu J."/>
            <person name="Jiang F."/>
            <person name="Wang X."/>
            <person name="Yang P."/>
            <person name="Bao Y."/>
            <person name="Zhao W."/>
            <person name="Wang W."/>
            <person name="Lu H."/>
            <person name="Wang Q."/>
            <person name="Cui N."/>
            <person name="Li J."/>
            <person name="Chen X."/>
            <person name="Luo L."/>
            <person name="Yu J."/>
            <person name="Kang L."/>
            <person name="Cui F."/>
        </authorList>
    </citation>
    <scope>NUCLEOTIDE SEQUENCE [LARGE SCALE GENOMIC DNA]</scope>
    <source>
        <strain evidence="10">Lst14</strain>
    </source>
</reference>
<keyword evidence="4" id="KW-1015">Disulfide bond</keyword>
<dbReference type="PROSITE" id="PS50835">
    <property type="entry name" value="IG_LIKE"/>
    <property type="match status" value="3"/>
</dbReference>
<dbReference type="InterPro" id="IPR000483">
    <property type="entry name" value="Cys-rich_flank_reg_C"/>
</dbReference>
<dbReference type="SUPFAM" id="SSF52058">
    <property type="entry name" value="L domain-like"/>
    <property type="match status" value="2"/>
</dbReference>
<dbReference type="Pfam" id="PF13927">
    <property type="entry name" value="Ig_3"/>
    <property type="match status" value="1"/>
</dbReference>
<dbReference type="InterPro" id="IPR003598">
    <property type="entry name" value="Ig_sub2"/>
</dbReference>
<dbReference type="OrthoDB" id="5917255at2759"/>
<dbReference type="Pfam" id="PF13855">
    <property type="entry name" value="LRR_8"/>
    <property type="match status" value="3"/>
</dbReference>
<dbReference type="Gene3D" id="2.60.40.10">
    <property type="entry name" value="Immunoglobulins"/>
    <property type="match status" value="3"/>
</dbReference>
<keyword evidence="7" id="KW-1133">Transmembrane helix</keyword>
<dbReference type="InterPro" id="IPR003599">
    <property type="entry name" value="Ig_sub"/>
</dbReference>
<dbReference type="SMART" id="SM00365">
    <property type="entry name" value="LRR_SD22"/>
    <property type="match status" value="8"/>
</dbReference>
<keyword evidence="7" id="KW-0472">Membrane</keyword>
<dbReference type="Gene3D" id="3.80.10.10">
    <property type="entry name" value="Ribonuclease Inhibitor"/>
    <property type="match status" value="4"/>
</dbReference>
<dbReference type="FunFam" id="3.80.10.10:FF:001360">
    <property type="entry name" value="Uncharacterized protein"/>
    <property type="match status" value="1"/>
</dbReference>
<dbReference type="SMR" id="A0A482X9Q2"/>
<keyword evidence="5" id="KW-0325">Glycoprotein</keyword>
<dbReference type="EMBL" id="QKKF02015211">
    <property type="protein sequence ID" value="RZF42392.1"/>
    <property type="molecule type" value="Genomic_DNA"/>
</dbReference>
<feature type="domain" description="Ig-like" evidence="9">
    <location>
        <begin position="571"/>
        <end position="660"/>
    </location>
</feature>
<evidence type="ECO:0000256" key="1">
    <source>
        <dbReference type="ARBA" id="ARBA00022614"/>
    </source>
</evidence>
<dbReference type="AlphaFoldDB" id="A0A482X9Q2"/>
<dbReference type="FunFam" id="2.60.40.10:FF:000150">
    <property type="entry name" value="Leucine rich repeats and immunoglobulin like domains 3"/>
    <property type="match status" value="1"/>
</dbReference>
<name>A0A482X9Q2_LAOST</name>
<evidence type="ECO:0000259" key="9">
    <source>
        <dbReference type="PROSITE" id="PS50835"/>
    </source>
</evidence>
<organism evidence="10 11">
    <name type="scientific">Laodelphax striatellus</name>
    <name type="common">Small brown planthopper</name>
    <name type="synonym">Delphax striatella</name>
    <dbReference type="NCBI Taxonomy" id="195883"/>
    <lineage>
        <taxon>Eukaryota</taxon>
        <taxon>Metazoa</taxon>
        <taxon>Ecdysozoa</taxon>
        <taxon>Arthropoda</taxon>
        <taxon>Hexapoda</taxon>
        <taxon>Insecta</taxon>
        <taxon>Pterygota</taxon>
        <taxon>Neoptera</taxon>
        <taxon>Paraneoptera</taxon>
        <taxon>Hemiptera</taxon>
        <taxon>Auchenorrhyncha</taxon>
        <taxon>Fulgoroidea</taxon>
        <taxon>Delphacidae</taxon>
        <taxon>Criomorphinae</taxon>
        <taxon>Laodelphax</taxon>
    </lineage>
</organism>
<evidence type="ECO:0000256" key="8">
    <source>
        <dbReference type="SAM" id="SignalP"/>
    </source>
</evidence>
<dbReference type="SMART" id="SM00408">
    <property type="entry name" value="IGc2"/>
    <property type="match status" value="3"/>
</dbReference>
<evidence type="ECO:0000313" key="10">
    <source>
        <dbReference type="EMBL" id="RZF42392.1"/>
    </source>
</evidence>
<evidence type="ECO:0000256" key="4">
    <source>
        <dbReference type="ARBA" id="ARBA00023157"/>
    </source>
</evidence>
<protein>
    <recommendedName>
        <fullName evidence="9">Ig-like domain-containing protein</fullName>
    </recommendedName>
</protein>
<dbReference type="InterPro" id="IPR032675">
    <property type="entry name" value="LRR_dom_sf"/>
</dbReference>
<dbReference type="SMART" id="SM00369">
    <property type="entry name" value="LRR_TYP"/>
    <property type="match status" value="11"/>
</dbReference>
<dbReference type="FunFam" id="2.60.40.10:FF:000161">
    <property type="entry name" value="Leucine rich repeats and immunoglobulin like domains 2"/>
    <property type="match status" value="1"/>
</dbReference>
<dbReference type="InterPro" id="IPR007110">
    <property type="entry name" value="Ig-like_dom"/>
</dbReference>
<keyword evidence="1" id="KW-0433">Leucine-rich repeat</keyword>
<evidence type="ECO:0000256" key="5">
    <source>
        <dbReference type="ARBA" id="ARBA00023180"/>
    </source>
</evidence>
<dbReference type="SMART" id="SM00409">
    <property type="entry name" value="IG"/>
    <property type="match status" value="3"/>
</dbReference>
<gene>
    <name evidence="10" type="ORF">LSTR_LSTR004200</name>
</gene>
<dbReference type="SUPFAM" id="SSF48726">
    <property type="entry name" value="Immunoglobulin"/>
    <property type="match status" value="3"/>
</dbReference>
<dbReference type="PROSITE" id="PS51450">
    <property type="entry name" value="LRR"/>
    <property type="match status" value="8"/>
</dbReference>
<dbReference type="SMART" id="SM00082">
    <property type="entry name" value="LRRCT"/>
    <property type="match status" value="1"/>
</dbReference>
<dbReference type="GO" id="GO:0071944">
    <property type="term" value="C:cell periphery"/>
    <property type="evidence" value="ECO:0007669"/>
    <property type="project" value="UniProtKB-ARBA"/>
</dbReference>
<evidence type="ECO:0000256" key="7">
    <source>
        <dbReference type="SAM" id="Phobius"/>
    </source>
</evidence>
<dbReference type="Proteomes" id="UP000291343">
    <property type="component" value="Unassembled WGS sequence"/>
</dbReference>
<dbReference type="PANTHER" id="PTHR45842">
    <property type="entry name" value="SYNAPTIC ADHESION-LIKE MOLECULE SALM"/>
    <property type="match status" value="1"/>
</dbReference>
<evidence type="ECO:0000313" key="11">
    <source>
        <dbReference type="Proteomes" id="UP000291343"/>
    </source>
</evidence>
<dbReference type="STRING" id="195883.A0A482X9Q2"/>
<accession>A0A482X9Q2</accession>
<proteinExistence type="predicted"/>
<feature type="compositionally biased region" description="Basic and acidic residues" evidence="6">
    <location>
        <begin position="817"/>
        <end position="826"/>
    </location>
</feature>
<feature type="domain" description="Ig-like" evidence="9">
    <location>
        <begin position="477"/>
        <end position="566"/>
    </location>
</feature>
<comment type="caution">
    <text evidence="10">The sequence shown here is derived from an EMBL/GenBank/DDBJ whole genome shotgun (WGS) entry which is preliminary data.</text>
</comment>
<dbReference type="Pfam" id="PF13516">
    <property type="entry name" value="LRR_6"/>
    <property type="match status" value="1"/>
</dbReference>
<dbReference type="PANTHER" id="PTHR45842:SF21">
    <property type="entry name" value="IG-LIKE DOMAIN-CONTAINING PROTEIN"/>
    <property type="match status" value="1"/>
</dbReference>
<evidence type="ECO:0000256" key="3">
    <source>
        <dbReference type="ARBA" id="ARBA00022737"/>
    </source>
</evidence>
<dbReference type="InterPro" id="IPR013783">
    <property type="entry name" value="Ig-like_fold"/>
</dbReference>
<dbReference type="InterPro" id="IPR003591">
    <property type="entry name" value="Leu-rich_rpt_typical-subtyp"/>
</dbReference>
<keyword evidence="11" id="KW-1185">Reference proteome</keyword>
<keyword evidence="3" id="KW-0677">Repeat</keyword>
<dbReference type="InterPro" id="IPR050467">
    <property type="entry name" value="LRFN"/>
</dbReference>
<keyword evidence="7" id="KW-0812">Transmembrane</keyword>
<dbReference type="InterPro" id="IPR001611">
    <property type="entry name" value="Leu-rich_rpt"/>
</dbReference>
<sequence>MSLCHALFLLFCFDICYSNIFQCSECECDDLGKSIDCRNKSLFEIPANIPKWIETLDFSGNKLTDDPTPLDFSMFPNIVELNLNKNLLHSIPSMQTDVNLTTLSLSHNRILTVNSQKLEKFPSLKNLDLSGNHITELKHGMFPNCSTIKSLNLNNNNIGKIVNISFDGLRSLTELKLNRNNLTSLSTYIFSPLVNLETLEMSQNQLTEITAYSFFNLVNLTTLRIRQNAIHTLNDGAFFRLINLHVLQLDRNQIRNVTKNWLYSLKSLHRLSLSHNAIREIEGDWEDCSNLTDLDLSFNQVPAIEENTFRHLDKLKKLILSNNHIMSISEGAFTHTPELIVLDLNYNKISWTFEDDNNSAFVGLKKLRKLNLAGNMITTIHQNAFLGLESLMELDLQGNPIRTVLSNSFSLTPQLGLLYMNSTWLICDCNIDWLPEWLSLNVKPIPKLKCEYPERLKNQILVDIPRSDFLCVDSPKPRIIEEPTSQVVLADSNVTLSCRAKSSSDRPMSFIWKRHNQEISRILTDSGGEQSAQLNLYNVTFDHTAKYQCIVSNTFGTTYSRKADLSVVVLPVFVKKPSNVTIKVGSNARLECAADGHPAPQIAWRKDGGNDFRAAHERRMRVMPTDDVFFILNVKPTDSGIYTCTANNRAGTATANASLTVLEAPSFIKIMDENKMITTGEAVVLECNASGSPKPKLTWRKDGKQLVKTDRHFFTSQDQLLVITDTVHSDEGVYECEVSNSLGVEKGYTRLTVLQAYAVTGNEENLTGVIMITFVCCAVVTSAVWVVIIYYTSIRARQNNNGPVPVHALKSSASYHSDSKSDHSQSSKDSGTGNSTNRGSNEDLLGAVKCGGTGGGVREPGVGASMDGGEVSLPLLTRALVMPQPCGATIPPPPPSHTRTDHNRCCRHHHANPNSYLCLYLPPN</sequence>
<feature type="domain" description="Ig-like" evidence="9">
    <location>
        <begin position="665"/>
        <end position="752"/>
    </location>
</feature>
<dbReference type="Pfam" id="PF07679">
    <property type="entry name" value="I-set"/>
    <property type="match status" value="2"/>
</dbReference>
<feature type="region of interest" description="Disordered" evidence="6">
    <location>
        <begin position="801"/>
        <end position="845"/>
    </location>
</feature>
<keyword evidence="2 8" id="KW-0732">Signal</keyword>
<feature type="chain" id="PRO_5019815078" description="Ig-like domain-containing protein" evidence="8">
    <location>
        <begin position="19"/>
        <end position="924"/>
    </location>
</feature>
<dbReference type="InterPro" id="IPR036179">
    <property type="entry name" value="Ig-like_dom_sf"/>
</dbReference>
<evidence type="ECO:0000256" key="6">
    <source>
        <dbReference type="SAM" id="MobiDB-lite"/>
    </source>
</evidence>
<feature type="signal peptide" evidence="8">
    <location>
        <begin position="1"/>
        <end position="18"/>
    </location>
</feature>